<name>A0A8S0X2G7_CYCAE</name>
<dbReference type="AlphaFoldDB" id="A0A8S0X2G7"/>
<organism evidence="2 3">
    <name type="scientific">Cyclocybe aegerita</name>
    <name type="common">Black poplar mushroom</name>
    <name type="synonym">Agrocybe aegerita</name>
    <dbReference type="NCBI Taxonomy" id="1973307"/>
    <lineage>
        <taxon>Eukaryota</taxon>
        <taxon>Fungi</taxon>
        <taxon>Dikarya</taxon>
        <taxon>Basidiomycota</taxon>
        <taxon>Agaricomycotina</taxon>
        <taxon>Agaricomycetes</taxon>
        <taxon>Agaricomycetidae</taxon>
        <taxon>Agaricales</taxon>
        <taxon>Agaricineae</taxon>
        <taxon>Bolbitiaceae</taxon>
        <taxon>Cyclocybe</taxon>
    </lineage>
</organism>
<evidence type="ECO:0000313" key="3">
    <source>
        <dbReference type="Proteomes" id="UP000467700"/>
    </source>
</evidence>
<feature type="compositionally biased region" description="Low complexity" evidence="1">
    <location>
        <begin position="9"/>
        <end position="22"/>
    </location>
</feature>
<comment type="caution">
    <text evidence="2">The sequence shown here is derived from an EMBL/GenBank/DDBJ whole genome shotgun (WGS) entry which is preliminary data.</text>
</comment>
<sequence>MSSAHYLRRSNSSSRSKAPSTRRYSDSDESPPLSPTSSEDSSADDDEVNRRIQPFWPKYQLLFKARGFHLDTVRDVKNFYSRRIQQPPSDLFCRVPYFSSREEFQKDDALCPDAGLVCQPLPTADGLD</sequence>
<reference evidence="2 3" key="1">
    <citation type="submission" date="2020-01" db="EMBL/GenBank/DDBJ databases">
        <authorList>
            <person name="Gupta K D."/>
        </authorList>
    </citation>
    <scope>NUCLEOTIDE SEQUENCE [LARGE SCALE GENOMIC DNA]</scope>
</reference>
<proteinExistence type="predicted"/>
<gene>
    <name evidence="2" type="ORF">AAE3_LOCUS14050</name>
</gene>
<evidence type="ECO:0000313" key="2">
    <source>
        <dbReference type="EMBL" id="CAA7271677.1"/>
    </source>
</evidence>
<dbReference type="Proteomes" id="UP000467700">
    <property type="component" value="Unassembled WGS sequence"/>
</dbReference>
<protein>
    <submittedName>
        <fullName evidence="2">Uncharacterized protein</fullName>
    </submittedName>
</protein>
<keyword evidence="3" id="KW-1185">Reference proteome</keyword>
<dbReference type="OrthoDB" id="3173976at2759"/>
<evidence type="ECO:0000256" key="1">
    <source>
        <dbReference type="SAM" id="MobiDB-lite"/>
    </source>
</evidence>
<accession>A0A8S0X2G7</accession>
<dbReference type="EMBL" id="CACVBS010000112">
    <property type="protein sequence ID" value="CAA7271677.1"/>
    <property type="molecule type" value="Genomic_DNA"/>
</dbReference>
<feature type="region of interest" description="Disordered" evidence="1">
    <location>
        <begin position="1"/>
        <end position="49"/>
    </location>
</feature>